<dbReference type="AlphaFoldDB" id="A0AAE1AI89"/>
<keyword evidence="2" id="KW-1185">Reference proteome</keyword>
<evidence type="ECO:0000313" key="2">
    <source>
        <dbReference type="Proteomes" id="UP001283361"/>
    </source>
</evidence>
<reference evidence="1" key="1">
    <citation type="journal article" date="2023" name="G3 (Bethesda)">
        <title>A reference genome for the long-term kleptoplast-retaining sea slug Elysia crispata morphotype clarki.</title>
        <authorList>
            <person name="Eastman K.E."/>
            <person name="Pendleton A.L."/>
            <person name="Shaikh M.A."/>
            <person name="Suttiyut T."/>
            <person name="Ogas R."/>
            <person name="Tomko P."/>
            <person name="Gavelis G."/>
            <person name="Widhalm J.R."/>
            <person name="Wisecaver J.H."/>
        </authorList>
    </citation>
    <scope>NUCLEOTIDE SEQUENCE</scope>
    <source>
        <strain evidence="1">ECLA1</strain>
    </source>
</reference>
<gene>
    <name evidence="1" type="ORF">RRG08_025087</name>
</gene>
<sequence>MKFIASMKQLLRHHNAKRSKTNVSVSDIGKCRETGLIHLIRPTTRQEPSPAAVRLFGVVRYCLRKSTRPFPASMKSKQSQRSVQGEPIVELIVTRVVDTQHPR</sequence>
<evidence type="ECO:0000313" key="1">
    <source>
        <dbReference type="EMBL" id="KAK3788360.1"/>
    </source>
</evidence>
<dbReference type="Proteomes" id="UP001283361">
    <property type="component" value="Unassembled WGS sequence"/>
</dbReference>
<protein>
    <submittedName>
        <fullName evidence="1">Uncharacterized protein</fullName>
    </submittedName>
</protein>
<accession>A0AAE1AI89</accession>
<dbReference type="EMBL" id="JAWDGP010001769">
    <property type="protein sequence ID" value="KAK3788360.1"/>
    <property type="molecule type" value="Genomic_DNA"/>
</dbReference>
<name>A0AAE1AI89_9GAST</name>
<organism evidence="1 2">
    <name type="scientific">Elysia crispata</name>
    <name type="common">lettuce slug</name>
    <dbReference type="NCBI Taxonomy" id="231223"/>
    <lineage>
        <taxon>Eukaryota</taxon>
        <taxon>Metazoa</taxon>
        <taxon>Spiralia</taxon>
        <taxon>Lophotrochozoa</taxon>
        <taxon>Mollusca</taxon>
        <taxon>Gastropoda</taxon>
        <taxon>Heterobranchia</taxon>
        <taxon>Euthyneura</taxon>
        <taxon>Panpulmonata</taxon>
        <taxon>Sacoglossa</taxon>
        <taxon>Placobranchoidea</taxon>
        <taxon>Plakobranchidae</taxon>
        <taxon>Elysia</taxon>
    </lineage>
</organism>
<proteinExistence type="predicted"/>
<comment type="caution">
    <text evidence="1">The sequence shown here is derived from an EMBL/GenBank/DDBJ whole genome shotgun (WGS) entry which is preliminary data.</text>
</comment>